<comment type="similarity">
    <text evidence="3">Belongs to the eukaryotic ribosomal protein eL37 family.</text>
</comment>
<dbReference type="InterPro" id="IPR018267">
    <property type="entry name" value="Ribosomal_eL37_CS"/>
</dbReference>
<reference evidence="16 17" key="1">
    <citation type="submission" date="2016-10" db="EMBL/GenBank/DDBJ databases">
        <title>The genome of Paramicrosporidium saccamoebae is the missing link in understanding Cryptomycota and Microsporidia evolution.</title>
        <authorList>
            <person name="Quandt C.A."/>
            <person name="Beaudet D."/>
            <person name="Corsaro D."/>
            <person name="Michel R."/>
            <person name="Corradi N."/>
            <person name="James T."/>
        </authorList>
    </citation>
    <scope>NUCLEOTIDE SEQUENCE [LARGE SCALE GENOMIC DNA]</scope>
    <source>
        <strain evidence="16 17">KSL3</strain>
    </source>
</reference>
<dbReference type="OrthoDB" id="10259236at2759"/>
<gene>
    <name evidence="16" type="ORF">PSACC_02874</name>
</gene>
<dbReference type="InterPro" id="IPR001569">
    <property type="entry name" value="Ribosomal_eL37"/>
</dbReference>
<evidence type="ECO:0000256" key="1">
    <source>
        <dbReference type="ARBA" id="ARBA00004245"/>
    </source>
</evidence>
<evidence type="ECO:0000313" key="17">
    <source>
        <dbReference type="Proteomes" id="UP000240830"/>
    </source>
</evidence>
<dbReference type="GO" id="GO:0019843">
    <property type="term" value="F:rRNA binding"/>
    <property type="evidence" value="ECO:0007669"/>
    <property type="project" value="UniProtKB-KW"/>
</dbReference>
<evidence type="ECO:0000256" key="7">
    <source>
        <dbReference type="ARBA" id="ARBA00022771"/>
    </source>
</evidence>
<dbReference type="FunFam" id="2.20.25.30:FF:000001">
    <property type="entry name" value="Ribosomal protein L37"/>
    <property type="match status" value="1"/>
</dbReference>
<comment type="subcellular location">
    <subcellularLocation>
        <location evidence="1">Cytoplasm</location>
        <location evidence="1">Cytoskeleton</location>
    </subcellularLocation>
</comment>
<evidence type="ECO:0000256" key="2">
    <source>
        <dbReference type="ARBA" id="ARBA00009423"/>
    </source>
</evidence>
<evidence type="ECO:0000259" key="15">
    <source>
        <dbReference type="Pfam" id="PF05010"/>
    </source>
</evidence>
<keyword evidence="13" id="KW-0687">Ribonucleoprotein</keyword>
<evidence type="ECO:0000256" key="14">
    <source>
        <dbReference type="SAM" id="MobiDB-lite"/>
    </source>
</evidence>
<evidence type="ECO:0000256" key="11">
    <source>
        <dbReference type="ARBA" id="ARBA00023054"/>
    </source>
</evidence>
<feature type="region of interest" description="Disordered" evidence="14">
    <location>
        <begin position="99"/>
        <end position="128"/>
    </location>
</feature>
<evidence type="ECO:0000256" key="8">
    <source>
        <dbReference type="ARBA" id="ARBA00022833"/>
    </source>
</evidence>
<dbReference type="GO" id="GO:0005856">
    <property type="term" value="C:cytoskeleton"/>
    <property type="evidence" value="ECO:0007669"/>
    <property type="project" value="UniProtKB-SubCell"/>
</dbReference>
<dbReference type="AlphaFoldDB" id="A0A2H9THY5"/>
<dbReference type="InterPro" id="IPR011331">
    <property type="entry name" value="Ribosomal_eL37/eL43"/>
</dbReference>
<keyword evidence="7" id="KW-0863">Zinc-finger</keyword>
<comment type="similarity">
    <text evidence="2">Belongs to the TACC family.</text>
</comment>
<keyword evidence="17" id="KW-1185">Reference proteome</keyword>
<protein>
    <submittedName>
        <fullName evidence="16">60S ribosomal protein L37</fullName>
    </submittedName>
</protein>
<dbReference type="GO" id="GO:0006412">
    <property type="term" value="P:translation"/>
    <property type="evidence" value="ECO:0007669"/>
    <property type="project" value="InterPro"/>
</dbReference>
<evidence type="ECO:0000256" key="4">
    <source>
        <dbReference type="ARBA" id="ARBA00022490"/>
    </source>
</evidence>
<organism evidence="16 17">
    <name type="scientific">Paramicrosporidium saccamoebae</name>
    <dbReference type="NCBI Taxonomy" id="1246581"/>
    <lineage>
        <taxon>Eukaryota</taxon>
        <taxon>Fungi</taxon>
        <taxon>Fungi incertae sedis</taxon>
        <taxon>Cryptomycota</taxon>
        <taxon>Cryptomycota incertae sedis</taxon>
        <taxon>Paramicrosporidium</taxon>
    </lineage>
</organism>
<comment type="caution">
    <text evidence="16">The sequence shown here is derived from an EMBL/GenBank/DDBJ whole genome shotgun (WGS) entry which is preliminary data.</text>
</comment>
<dbReference type="Proteomes" id="UP000240830">
    <property type="component" value="Unassembled WGS sequence"/>
</dbReference>
<keyword evidence="9" id="KW-0694">RNA-binding</keyword>
<keyword evidence="5" id="KW-0479">Metal-binding</keyword>
<keyword evidence="4" id="KW-0963">Cytoplasm</keyword>
<dbReference type="GO" id="GO:0022625">
    <property type="term" value="C:cytosolic large ribosomal subunit"/>
    <property type="evidence" value="ECO:0007669"/>
    <property type="project" value="TreeGrafter"/>
</dbReference>
<evidence type="ECO:0000256" key="3">
    <source>
        <dbReference type="ARBA" id="ARBA00009805"/>
    </source>
</evidence>
<feature type="domain" description="Transforming acidic coiled-coil-containing protein C-terminal" evidence="15">
    <location>
        <begin position="146"/>
        <end position="301"/>
    </location>
</feature>
<name>A0A2H9THY5_9FUNG</name>
<feature type="compositionally biased region" description="Low complexity" evidence="14">
    <location>
        <begin position="112"/>
        <end position="126"/>
    </location>
</feature>
<feature type="compositionally biased region" description="Polar residues" evidence="14">
    <location>
        <begin position="99"/>
        <end position="109"/>
    </location>
</feature>
<keyword evidence="12" id="KW-0206">Cytoskeleton</keyword>
<keyword evidence="10 16" id="KW-0689">Ribosomal protein</keyword>
<proteinExistence type="inferred from homology"/>
<keyword evidence="6" id="KW-0699">rRNA-binding</keyword>
<sequence>MNTSPSRIATITSKIVSLVSSPLRQLQDGMTVDDEITLRTRSGSGGLVSSEGASGEYFPAASTEVFQPSRGISDESIPTAVEREFDPIGLIAFESPSKSTRANNMSTPPRGTLLDIDSLSPLSPTSQPKYTEREMTLLKTQFDDRTERQTELLQTEIAILQEKYAAALTAGEEMRSLLGEYERTMAQVVEIRHQSTDQLGSIEQLAQEKRQLLVDMQAMQIAFANLKQRYDENKTMNEQLRLANIAALQTDLQNADRRYETLHSHAELKLQEANEELYRLQTTLEIELSATRAKLHKSELKGNQSVNFPAQDIESAKFCGIKPLASQDINNTGYQVSLILMGMLLEYISPLTRGSVTKGTTSFGERHTKGHTLCRRCGNRSFHKQKKTCSQCAYPAAKLRSFNWSVKGKRRKTTGTGRMRHLKGMARRFKNGFREGVATPKVAAKQD</sequence>
<dbReference type="CDD" id="cd16449">
    <property type="entry name" value="RING-HC"/>
    <property type="match status" value="1"/>
</dbReference>
<dbReference type="PROSITE" id="PS01077">
    <property type="entry name" value="RIBOSOMAL_L37E"/>
    <property type="match status" value="1"/>
</dbReference>
<evidence type="ECO:0000256" key="6">
    <source>
        <dbReference type="ARBA" id="ARBA00022730"/>
    </source>
</evidence>
<dbReference type="InterPro" id="IPR011332">
    <property type="entry name" value="Ribosomal_zn-bd"/>
</dbReference>
<keyword evidence="8" id="KW-0862">Zinc</keyword>
<evidence type="ECO:0000256" key="10">
    <source>
        <dbReference type="ARBA" id="ARBA00022980"/>
    </source>
</evidence>
<evidence type="ECO:0000256" key="12">
    <source>
        <dbReference type="ARBA" id="ARBA00023212"/>
    </source>
</evidence>
<dbReference type="GO" id="GO:0003735">
    <property type="term" value="F:structural constituent of ribosome"/>
    <property type="evidence" value="ECO:0007669"/>
    <property type="project" value="InterPro"/>
</dbReference>
<evidence type="ECO:0000313" key="16">
    <source>
        <dbReference type="EMBL" id="PJF17362.1"/>
    </source>
</evidence>
<dbReference type="PANTHER" id="PTHR10768">
    <property type="entry name" value="60S RIBOSOMAL PROTEIN L37"/>
    <property type="match status" value="1"/>
</dbReference>
<dbReference type="SUPFAM" id="SSF57829">
    <property type="entry name" value="Zn-binding ribosomal proteins"/>
    <property type="match status" value="1"/>
</dbReference>
<accession>A0A2H9THY5</accession>
<dbReference type="STRING" id="1246581.A0A2H9THY5"/>
<evidence type="ECO:0000256" key="9">
    <source>
        <dbReference type="ARBA" id="ARBA00022884"/>
    </source>
</evidence>
<dbReference type="Pfam" id="PF01907">
    <property type="entry name" value="Ribosomal_L37e"/>
    <property type="match status" value="1"/>
</dbReference>
<keyword evidence="11" id="KW-0175">Coiled coil</keyword>
<dbReference type="PANTHER" id="PTHR10768:SF0">
    <property type="entry name" value="RIBOSOMAL PROTEIN L37"/>
    <property type="match status" value="1"/>
</dbReference>
<dbReference type="GO" id="GO:0008270">
    <property type="term" value="F:zinc ion binding"/>
    <property type="evidence" value="ECO:0007669"/>
    <property type="project" value="UniProtKB-KW"/>
</dbReference>
<evidence type="ECO:0000256" key="5">
    <source>
        <dbReference type="ARBA" id="ARBA00022723"/>
    </source>
</evidence>
<dbReference type="Gene3D" id="2.20.25.30">
    <property type="match status" value="1"/>
</dbReference>
<dbReference type="InterPro" id="IPR007707">
    <property type="entry name" value="TACC_C"/>
</dbReference>
<dbReference type="Pfam" id="PF05010">
    <property type="entry name" value="TACC_C"/>
    <property type="match status" value="1"/>
</dbReference>
<evidence type="ECO:0000256" key="13">
    <source>
        <dbReference type="ARBA" id="ARBA00023274"/>
    </source>
</evidence>
<dbReference type="EMBL" id="MTSL01000178">
    <property type="protein sequence ID" value="PJF17362.1"/>
    <property type="molecule type" value="Genomic_DNA"/>
</dbReference>